<reference evidence="4 6" key="2">
    <citation type="submission" date="2018-06" db="EMBL/GenBank/DDBJ databases">
        <authorList>
            <consortium name="Pathogen Informatics"/>
            <person name="Doyle S."/>
        </authorList>
    </citation>
    <scope>NUCLEOTIDE SEQUENCE [LARGE SCALE GENOMIC DNA]</scope>
    <source>
        <strain evidence="4 6">NCTC12376</strain>
    </source>
</reference>
<dbReference type="Proteomes" id="UP000254230">
    <property type="component" value="Unassembled WGS sequence"/>
</dbReference>
<dbReference type="InterPro" id="IPR009739">
    <property type="entry name" value="LprI-like_N"/>
</dbReference>
<evidence type="ECO:0000313" key="3">
    <source>
        <dbReference type="EMBL" id="KTD42346.1"/>
    </source>
</evidence>
<evidence type="ECO:0000259" key="2">
    <source>
        <dbReference type="Pfam" id="PF07007"/>
    </source>
</evidence>
<evidence type="ECO:0000313" key="4">
    <source>
        <dbReference type="EMBL" id="STY17168.1"/>
    </source>
</evidence>
<dbReference type="EMBL" id="LNYR01000049">
    <property type="protein sequence ID" value="KTD42346.1"/>
    <property type="molecule type" value="Genomic_DNA"/>
</dbReference>
<evidence type="ECO:0000256" key="1">
    <source>
        <dbReference type="SAM" id="SignalP"/>
    </source>
</evidence>
<feature type="chain" id="PRO_5016649200" evidence="1">
    <location>
        <begin position="30"/>
        <end position="121"/>
    </location>
</feature>
<proteinExistence type="predicted"/>
<dbReference type="Pfam" id="PF07007">
    <property type="entry name" value="LprI"/>
    <property type="match status" value="1"/>
</dbReference>
<evidence type="ECO:0000313" key="6">
    <source>
        <dbReference type="Proteomes" id="UP000254230"/>
    </source>
</evidence>
<dbReference type="EMBL" id="UGOW01000001">
    <property type="protein sequence ID" value="STY17168.1"/>
    <property type="molecule type" value="Genomic_DNA"/>
</dbReference>
<dbReference type="RefSeq" id="WP_058475444.1">
    <property type="nucleotide sequence ID" value="NZ_CAAAIL010000024.1"/>
</dbReference>
<dbReference type="STRING" id="45072.Lqua_3324"/>
<dbReference type="AlphaFoldDB" id="A0A378KUW3"/>
<organism evidence="4 6">
    <name type="scientific">Legionella quateirensis</name>
    <dbReference type="NCBI Taxonomy" id="45072"/>
    <lineage>
        <taxon>Bacteria</taxon>
        <taxon>Pseudomonadati</taxon>
        <taxon>Pseudomonadota</taxon>
        <taxon>Gammaproteobacteria</taxon>
        <taxon>Legionellales</taxon>
        <taxon>Legionellaceae</taxon>
        <taxon>Legionella</taxon>
    </lineage>
</organism>
<keyword evidence="1" id="KW-0732">Signal</keyword>
<name>A0A378KUW3_9GAMM</name>
<feature type="domain" description="Lysozyme inhibitor LprI-like N-terminal" evidence="2">
    <location>
        <begin position="38"/>
        <end position="104"/>
    </location>
</feature>
<gene>
    <name evidence="3" type="ORF">Lqua_3324</name>
    <name evidence="4" type="ORF">NCTC12376_00962</name>
</gene>
<dbReference type="Gene3D" id="1.20.1270.180">
    <property type="match status" value="1"/>
</dbReference>
<sequence length="121" mass="14220">MRANFLTLKKWTLLSLFVFSWALSVNSVAVGLQDTRPAELDYANTKLNSIYQKIIGVLNDKERLKLRNAQRSWLAFRDQDCAWWVWAEPLECLIDRTENRTKELTETFLYEMGQANKGKFK</sequence>
<keyword evidence="5" id="KW-1185">Reference proteome</keyword>
<evidence type="ECO:0000313" key="5">
    <source>
        <dbReference type="Proteomes" id="UP000054639"/>
    </source>
</evidence>
<protein>
    <submittedName>
        <fullName evidence="4">Uncharacterized protein conserved in bacteria</fullName>
    </submittedName>
</protein>
<dbReference type="Proteomes" id="UP000054639">
    <property type="component" value="Unassembled WGS sequence"/>
</dbReference>
<reference evidence="3 5" key="1">
    <citation type="submission" date="2015-11" db="EMBL/GenBank/DDBJ databases">
        <title>Genomic analysis of 38 Legionella species identifies large and diverse effector repertoires.</title>
        <authorList>
            <person name="Burstein D."/>
            <person name="Amaro F."/>
            <person name="Zusman T."/>
            <person name="Lifshitz Z."/>
            <person name="Cohen O."/>
            <person name="Gilbert J.A."/>
            <person name="Pupko T."/>
            <person name="Shuman H.A."/>
            <person name="Segal G."/>
        </authorList>
    </citation>
    <scope>NUCLEOTIDE SEQUENCE [LARGE SCALE GENOMIC DNA]</scope>
    <source>
        <strain evidence="3 5">ATCC 49507</strain>
    </source>
</reference>
<accession>A0A378KUW3</accession>
<feature type="signal peptide" evidence="1">
    <location>
        <begin position="1"/>
        <end position="29"/>
    </location>
</feature>